<reference evidence="3" key="1">
    <citation type="submission" date="2019-08" db="EMBL/GenBank/DDBJ databases">
        <authorList>
            <person name="Kucharzyk K."/>
            <person name="Murdoch R.W."/>
            <person name="Higgins S."/>
            <person name="Loffler F."/>
        </authorList>
    </citation>
    <scope>NUCLEOTIDE SEQUENCE</scope>
</reference>
<sequence length="115" mass="12390">MEIQVFEPRAGGRFQMTLTFAVAPGKSTAHTDVVLGRFVELVPRQRIVQSFEFDAPDPAFAGTIAMRWELEAVEGGTVVTVIAEDVPAGISPADHEVGMHSSLAHLAVYVESQVP</sequence>
<protein>
    <recommendedName>
        <fullName evidence="2">Activator of Hsp90 ATPase homologue 1/2-like C-terminal domain-containing protein</fullName>
    </recommendedName>
</protein>
<dbReference type="AlphaFoldDB" id="A0A645FZK0"/>
<dbReference type="InterPro" id="IPR013538">
    <property type="entry name" value="ASHA1/2-like_C"/>
</dbReference>
<dbReference type="SUPFAM" id="SSF55961">
    <property type="entry name" value="Bet v1-like"/>
    <property type="match status" value="1"/>
</dbReference>
<dbReference type="InterPro" id="IPR023393">
    <property type="entry name" value="START-like_dom_sf"/>
</dbReference>
<name>A0A645FZK0_9ZZZZ</name>
<organism evidence="3">
    <name type="scientific">bioreactor metagenome</name>
    <dbReference type="NCBI Taxonomy" id="1076179"/>
    <lineage>
        <taxon>unclassified sequences</taxon>
        <taxon>metagenomes</taxon>
        <taxon>ecological metagenomes</taxon>
    </lineage>
</organism>
<feature type="domain" description="Activator of Hsp90 ATPase homologue 1/2-like C-terminal" evidence="2">
    <location>
        <begin position="6"/>
        <end position="111"/>
    </location>
</feature>
<comment type="similarity">
    <text evidence="1">Belongs to the AHA1 family.</text>
</comment>
<evidence type="ECO:0000259" key="2">
    <source>
        <dbReference type="Pfam" id="PF08327"/>
    </source>
</evidence>
<dbReference type="Pfam" id="PF08327">
    <property type="entry name" value="AHSA1"/>
    <property type="match status" value="1"/>
</dbReference>
<evidence type="ECO:0000313" key="3">
    <source>
        <dbReference type="EMBL" id="MPN17294.1"/>
    </source>
</evidence>
<evidence type="ECO:0000256" key="1">
    <source>
        <dbReference type="ARBA" id="ARBA00006817"/>
    </source>
</evidence>
<dbReference type="Gene3D" id="3.30.530.20">
    <property type="match status" value="1"/>
</dbReference>
<dbReference type="EMBL" id="VSSQ01064383">
    <property type="protein sequence ID" value="MPN17294.1"/>
    <property type="molecule type" value="Genomic_DNA"/>
</dbReference>
<proteinExistence type="inferred from homology"/>
<comment type="caution">
    <text evidence="3">The sequence shown here is derived from an EMBL/GenBank/DDBJ whole genome shotgun (WGS) entry which is preliminary data.</text>
</comment>
<accession>A0A645FZK0</accession>
<gene>
    <name evidence="3" type="ORF">SDC9_164647</name>
</gene>